<evidence type="ECO:0000256" key="1">
    <source>
        <dbReference type="SAM" id="MobiDB-lite"/>
    </source>
</evidence>
<gene>
    <name evidence="2" type="ORF">B2G88_17085</name>
</gene>
<comment type="caution">
    <text evidence="2">The sequence shown here is derived from an EMBL/GenBank/DDBJ whole genome shotgun (WGS) entry which is preliminary data.</text>
</comment>
<evidence type="ECO:0000313" key="3">
    <source>
        <dbReference type="Proteomes" id="UP000196084"/>
    </source>
</evidence>
<dbReference type="Proteomes" id="UP000196084">
    <property type="component" value="Unassembled WGS sequence"/>
</dbReference>
<accession>A0A202E4X4</accession>
<name>A0A202E4X4_9EURY</name>
<protein>
    <submittedName>
        <fullName evidence="2">Uncharacterized protein</fullName>
    </submittedName>
</protein>
<proteinExistence type="predicted"/>
<organism evidence="2 3">
    <name type="scientific">Natronolimnobius baerhuensis</name>
    <dbReference type="NCBI Taxonomy" id="253108"/>
    <lineage>
        <taxon>Archaea</taxon>
        <taxon>Methanobacteriati</taxon>
        <taxon>Methanobacteriota</taxon>
        <taxon>Stenosarchaea group</taxon>
        <taxon>Halobacteria</taxon>
        <taxon>Halobacteriales</taxon>
        <taxon>Natrialbaceae</taxon>
        <taxon>Natronolimnobius</taxon>
    </lineage>
</organism>
<evidence type="ECO:0000313" key="2">
    <source>
        <dbReference type="EMBL" id="OVE83287.1"/>
    </source>
</evidence>
<dbReference type="AlphaFoldDB" id="A0A202E4X4"/>
<reference evidence="2 3" key="1">
    <citation type="submission" date="2017-02" db="EMBL/GenBank/DDBJ databases">
        <title>Natronthermophilus aegyptiacus gen. nov.,sp. nov., an aerobic, extremely halophilic alkalithermophilic archaeon isolated from the athalassohaline Wadi An Natrun, Egypt.</title>
        <authorList>
            <person name="Zhao B."/>
        </authorList>
    </citation>
    <scope>NUCLEOTIDE SEQUENCE [LARGE SCALE GENOMIC DNA]</scope>
    <source>
        <strain evidence="2 3">CGMCC 1.3597</strain>
    </source>
</reference>
<feature type="region of interest" description="Disordered" evidence="1">
    <location>
        <begin position="305"/>
        <end position="344"/>
    </location>
</feature>
<keyword evidence="3" id="KW-1185">Reference proteome</keyword>
<dbReference type="EMBL" id="MWPH01000004">
    <property type="protein sequence ID" value="OVE83287.1"/>
    <property type="molecule type" value="Genomic_DNA"/>
</dbReference>
<feature type="compositionally biased region" description="Basic and acidic residues" evidence="1">
    <location>
        <begin position="307"/>
        <end position="334"/>
    </location>
</feature>
<sequence length="499" mass="52172">MIAAGAPAAAAGETVSDDASVHALENGEELYLVFGADLGDQTLDEYIEAHAAGEADSEVNQYQNVEQVNINQQNNATSIAIDGGEATAIQQANQYNDNEQFADAAAQNVQIQETAFEDVGTVNVVIGNGNGQQFDGWGIADKKGDKADIDADQSADTVVTQSQVVGQLNYNEQSTAFALAENGSDAIALQQSQQSNQNLQHGAANATNVYQGAGDFSDQSADATVTQEQALDQTNYNEQDSAVAIAVGDNSTATAIQLTDQTNFNDQIATADSTNILEMMTGMSVATAGIDDDGAMDEAATAMGNLADDKHHDDKHADDKKDDDKDKEHKKDDGSAQSATSEVAQAQEVEQMNVNLQSSAMALATNGSDATAVQWSHQTNVNSQVGYADALNVYAGPAYAHDSVITSDTTSVMLGGDAMDGAPGVAFDADANQTNDVEQEASAQIQQIQFVAQENINEQQAAIALADDGGSADSAQVTMQENENIQYSAVASTNVWAAV</sequence>
<feature type="compositionally biased region" description="Polar residues" evidence="1">
    <location>
        <begin position="335"/>
        <end position="344"/>
    </location>
</feature>